<feature type="compositionally biased region" description="Basic and acidic residues" evidence="1">
    <location>
        <begin position="63"/>
        <end position="73"/>
    </location>
</feature>
<proteinExistence type="predicted"/>
<dbReference type="EMBL" id="JH173273">
    <property type="protein sequence ID" value="EHB16307.1"/>
    <property type="molecule type" value="Genomic_DNA"/>
</dbReference>
<dbReference type="Proteomes" id="UP000006813">
    <property type="component" value="Unassembled WGS sequence"/>
</dbReference>
<gene>
    <name evidence="2" type="ORF">GW7_04542</name>
</gene>
<dbReference type="AlphaFoldDB" id="G5C446"/>
<feature type="compositionally biased region" description="Basic and acidic residues" evidence="1">
    <location>
        <begin position="41"/>
        <end position="51"/>
    </location>
</feature>
<protein>
    <submittedName>
        <fullName evidence="2">Uncharacterized protein</fullName>
    </submittedName>
</protein>
<feature type="region of interest" description="Disordered" evidence="1">
    <location>
        <begin position="116"/>
        <end position="198"/>
    </location>
</feature>
<dbReference type="InParanoid" id="G5C446"/>
<feature type="compositionally biased region" description="Gly residues" evidence="1">
    <location>
        <begin position="78"/>
        <end position="87"/>
    </location>
</feature>
<sequence>MHAHCWNRVWDRPTVRPVTAQPIRRSDEAGGPEHTVTAACVEREGEREKAYKTALPAETGEEGAGRGDLDWKPRRPAAGGGPASRNGGGEEAREAGVLTRNCCCVVAVWLVAGRAENGNQTGAPGRRSPGPDWVQARHGPLRKPGGRARSVGSDRTPSTVTPERAGGARTLRFGGRPPQAAWAPRRRPHLPPLEPGSF</sequence>
<organism evidence="2 3">
    <name type="scientific">Heterocephalus glaber</name>
    <name type="common">Naked mole rat</name>
    <dbReference type="NCBI Taxonomy" id="10181"/>
    <lineage>
        <taxon>Eukaryota</taxon>
        <taxon>Metazoa</taxon>
        <taxon>Chordata</taxon>
        <taxon>Craniata</taxon>
        <taxon>Vertebrata</taxon>
        <taxon>Euteleostomi</taxon>
        <taxon>Mammalia</taxon>
        <taxon>Eutheria</taxon>
        <taxon>Euarchontoglires</taxon>
        <taxon>Glires</taxon>
        <taxon>Rodentia</taxon>
        <taxon>Hystricomorpha</taxon>
        <taxon>Bathyergidae</taxon>
        <taxon>Heterocephalus</taxon>
    </lineage>
</organism>
<evidence type="ECO:0000313" key="3">
    <source>
        <dbReference type="Proteomes" id="UP000006813"/>
    </source>
</evidence>
<accession>G5C446</accession>
<feature type="region of interest" description="Disordered" evidence="1">
    <location>
        <begin position="21"/>
        <end position="92"/>
    </location>
</feature>
<evidence type="ECO:0000313" key="2">
    <source>
        <dbReference type="EMBL" id="EHB16307.1"/>
    </source>
</evidence>
<name>G5C446_HETGA</name>
<evidence type="ECO:0000256" key="1">
    <source>
        <dbReference type="SAM" id="MobiDB-lite"/>
    </source>
</evidence>
<reference evidence="2 3" key="1">
    <citation type="journal article" date="2011" name="Nature">
        <title>Genome sequencing reveals insights into physiology and longevity of the naked mole rat.</title>
        <authorList>
            <person name="Kim E.B."/>
            <person name="Fang X."/>
            <person name="Fushan A.A."/>
            <person name="Huang Z."/>
            <person name="Lobanov A.V."/>
            <person name="Han L."/>
            <person name="Marino S.M."/>
            <person name="Sun X."/>
            <person name="Turanov A.A."/>
            <person name="Yang P."/>
            <person name="Yim S.H."/>
            <person name="Zhao X."/>
            <person name="Kasaikina M.V."/>
            <person name="Stoletzki N."/>
            <person name="Peng C."/>
            <person name="Polak P."/>
            <person name="Xiong Z."/>
            <person name="Kiezun A."/>
            <person name="Zhu Y."/>
            <person name="Chen Y."/>
            <person name="Kryukov G.V."/>
            <person name="Zhang Q."/>
            <person name="Peshkin L."/>
            <person name="Yang L."/>
            <person name="Bronson R.T."/>
            <person name="Buffenstein R."/>
            <person name="Wang B."/>
            <person name="Han C."/>
            <person name="Li Q."/>
            <person name="Chen L."/>
            <person name="Zhao W."/>
            <person name="Sunyaev S.R."/>
            <person name="Park T.J."/>
            <person name="Zhang G."/>
            <person name="Wang J."/>
            <person name="Gladyshev V.N."/>
        </authorList>
    </citation>
    <scope>NUCLEOTIDE SEQUENCE [LARGE SCALE GENOMIC DNA]</scope>
</reference>